<dbReference type="InterPro" id="IPR000086">
    <property type="entry name" value="NUDIX_hydrolase_dom"/>
</dbReference>
<feature type="region of interest" description="Disordered" evidence="3">
    <location>
        <begin position="357"/>
        <end position="380"/>
    </location>
</feature>
<dbReference type="Pfam" id="PF00293">
    <property type="entry name" value="NUDIX"/>
    <property type="match status" value="1"/>
</dbReference>
<dbReference type="Pfam" id="PF01008">
    <property type="entry name" value="IF-2B"/>
    <property type="match status" value="2"/>
</dbReference>
<evidence type="ECO:0000256" key="2">
    <source>
        <dbReference type="RuleBase" id="RU003814"/>
    </source>
</evidence>
<dbReference type="Gene3D" id="3.40.50.10470">
    <property type="entry name" value="Translation initiation factor eif-2b, domain 2"/>
    <property type="match status" value="1"/>
</dbReference>
<dbReference type="PANTHER" id="PTHR43475:SF3">
    <property type="entry name" value="TRANSLATION INITIATION FACTOR EIF-2B SUBUNIT FAMILY PROTEIN (AFU_ORTHOLOGUE AFUA_2G14290)"/>
    <property type="match status" value="1"/>
</dbReference>
<comment type="caution">
    <text evidence="5">The sequence shown here is derived from an EMBL/GenBank/DDBJ whole genome shotgun (WGS) entry which is preliminary data.</text>
</comment>
<keyword evidence="6" id="KW-1185">Reference proteome</keyword>
<proteinExistence type="inferred from homology"/>
<evidence type="ECO:0000256" key="3">
    <source>
        <dbReference type="SAM" id="MobiDB-lite"/>
    </source>
</evidence>
<accession>A0ABR1NUZ9</accession>
<reference evidence="5 6" key="1">
    <citation type="submission" date="2024-02" db="EMBL/GenBank/DDBJ databases">
        <title>De novo assembly and annotation of 12 fungi associated with fruit tree decline syndrome in Ontario, Canada.</title>
        <authorList>
            <person name="Sulman M."/>
            <person name="Ellouze W."/>
            <person name="Ilyukhin E."/>
        </authorList>
    </citation>
    <scope>NUCLEOTIDE SEQUENCE [LARGE SCALE GENOMIC DNA]</scope>
    <source>
        <strain evidence="5 6">M169</strain>
    </source>
</reference>
<sequence>MASAGEGGKPALQKRSVVSSFLYKFVDENGERKAKVALFKRSGQVRTYQHRWAVVSGSIDPEDPSPQAAAWREIHEETTLTPSSLELMRQGKSYVLPDESIGREWTIYPFAFRLKEAGEGGKGEKAIQLDWEHDTWAWYDPFEVEDSESFGAVPSLAESLRRVWFEKDLGLEAGAVLTNGLERLKNDHISGARQLAGNALEILRDIVAKMDTQQPSEQWWTRVRFASWHIWKNGRESMGAAVLSALLSALSGIERRIRQLQDKPVVQWKDAAVEELDHVIVSRQDAARAISTTFANFLKEQMTSKPDRPVKVLTISESSTITCALREVIANTDISLDLRILESRPLFEGVSLASELARSDRPPQASTKEPTIEAGQPHKDPAPKLAITLFTDASSALASDDVDIVLIGADRIAETGAVSNKTGSLPAILSAKHVSPKAKIVIVSETEKVATPGAAAAHVVENNDPAQLMHAWTAGFNSERIRNAAGTIPSGAGGGTVHSSAYGTHHDSCKGSNDVVEVHVRNVFFEWVPPGLVDVYITERGQLTVADIAKHSETLGTEEERFFREI</sequence>
<name>A0ABR1NUZ9_DIAER</name>
<dbReference type="SUPFAM" id="SSF55811">
    <property type="entry name" value="Nudix"/>
    <property type="match status" value="1"/>
</dbReference>
<dbReference type="PANTHER" id="PTHR43475">
    <property type="entry name" value="METHYLTHIORIBOSE-1-PHOSPHATE ISOMERASE"/>
    <property type="match status" value="1"/>
</dbReference>
<evidence type="ECO:0000259" key="4">
    <source>
        <dbReference type="PROSITE" id="PS51462"/>
    </source>
</evidence>
<dbReference type="SUPFAM" id="SSF100950">
    <property type="entry name" value="NagB/RpiA/CoA transferase-like"/>
    <property type="match status" value="1"/>
</dbReference>
<gene>
    <name evidence="5" type="ORF">SLS63_011131</name>
</gene>
<evidence type="ECO:0000313" key="5">
    <source>
        <dbReference type="EMBL" id="KAK7716071.1"/>
    </source>
</evidence>
<protein>
    <recommendedName>
        <fullName evidence="4">Nudix hydrolase domain-containing protein</fullName>
    </recommendedName>
</protein>
<feature type="domain" description="Nudix hydrolase" evidence="4">
    <location>
        <begin position="13"/>
        <end position="167"/>
    </location>
</feature>
<evidence type="ECO:0000313" key="6">
    <source>
        <dbReference type="Proteomes" id="UP001430848"/>
    </source>
</evidence>
<dbReference type="Gene3D" id="3.90.79.10">
    <property type="entry name" value="Nucleoside Triphosphate Pyrophosphohydrolase"/>
    <property type="match status" value="1"/>
</dbReference>
<comment type="similarity">
    <text evidence="1 2">Belongs to the eIF-2B alpha/beta/delta subunits family.</text>
</comment>
<dbReference type="InterPro" id="IPR000649">
    <property type="entry name" value="IF-2B-related"/>
</dbReference>
<dbReference type="InterPro" id="IPR015797">
    <property type="entry name" value="NUDIX_hydrolase-like_dom_sf"/>
</dbReference>
<dbReference type="InterPro" id="IPR037171">
    <property type="entry name" value="NagB/RpiA_transferase-like"/>
</dbReference>
<dbReference type="CDD" id="cd18872">
    <property type="entry name" value="NUDIX_eIF-2B"/>
    <property type="match status" value="1"/>
</dbReference>
<dbReference type="EMBL" id="JAKNSF020000100">
    <property type="protein sequence ID" value="KAK7716071.1"/>
    <property type="molecule type" value="Genomic_DNA"/>
</dbReference>
<dbReference type="Proteomes" id="UP001430848">
    <property type="component" value="Unassembled WGS sequence"/>
</dbReference>
<dbReference type="InterPro" id="IPR042529">
    <property type="entry name" value="IF_2B-like_C"/>
</dbReference>
<organism evidence="5 6">
    <name type="scientific">Diaporthe eres</name>
    <name type="common">Phomopsis oblonga</name>
    <dbReference type="NCBI Taxonomy" id="83184"/>
    <lineage>
        <taxon>Eukaryota</taxon>
        <taxon>Fungi</taxon>
        <taxon>Dikarya</taxon>
        <taxon>Ascomycota</taxon>
        <taxon>Pezizomycotina</taxon>
        <taxon>Sordariomycetes</taxon>
        <taxon>Sordariomycetidae</taxon>
        <taxon>Diaporthales</taxon>
        <taxon>Diaporthaceae</taxon>
        <taxon>Diaporthe</taxon>
        <taxon>Diaporthe eres species complex</taxon>
    </lineage>
</organism>
<dbReference type="PROSITE" id="PS51462">
    <property type="entry name" value="NUDIX"/>
    <property type="match status" value="1"/>
</dbReference>
<evidence type="ECO:0000256" key="1">
    <source>
        <dbReference type="ARBA" id="ARBA00007251"/>
    </source>
</evidence>